<feature type="signal peptide" evidence="1">
    <location>
        <begin position="1"/>
        <end position="18"/>
    </location>
</feature>
<keyword evidence="1" id="KW-0732">Signal</keyword>
<sequence>MKSLLLCVFLAVFALALAAPAVERDNKLLDMLEDIFIGRPRDRDPYPYYPDYRRRGDVVEREVIYE</sequence>
<reference evidence="2" key="1">
    <citation type="journal article" date="2010" name="Proc. R. Soc. B">
        <title>Harnessing disorder: onychophorans use highly unstructured proteins, not silks, for prey capture.</title>
        <authorList>
            <person name="Haritos V.S."/>
            <person name="Niranjane A."/>
            <person name="Weisman S."/>
            <person name="Trueman H.E."/>
            <person name="Sriskantha A."/>
            <person name="Sutherland T.D."/>
        </authorList>
    </citation>
    <scope>NUCLEOTIDE SEQUENCE</scope>
    <source>
        <strain evidence="2">Pep6</strain>
    </source>
</reference>
<organism evidence="2">
    <name type="scientific">Euperipatoides rowelli</name>
    <name type="common">Velvet worm</name>
    <dbReference type="NCBI Taxonomy" id="49087"/>
    <lineage>
        <taxon>Eukaryota</taxon>
        <taxon>Metazoa</taxon>
        <taxon>Ecdysozoa</taxon>
        <taxon>Onychophora</taxon>
        <taxon>Udeonychophora</taxon>
        <taxon>Euonychophora</taxon>
        <taxon>Peripatopsidae</taxon>
        <taxon>Euperipatoides</taxon>
    </lineage>
</organism>
<accession>D9IX83</accession>
<name>D9IX83_EUPRO</name>
<dbReference type="EMBL" id="HM217040">
    <property type="protein sequence ID" value="ADI48500.1"/>
    <property type="molecule type" value="mRNA"/>
</dbReference>
<dbReference type="AlphaFoldDB" id="D9IX83"/>
<evidence type="ECO:0000313" key="2">
    <source>
        <dbReference type="EMBL" id="ADI48500.1"/>
    </source>
</evidence>
<protein>
    <submittedName>
        <fullName evidence="2">Antimicrobial peptide</fullName>
    </submittedName>
</protein>
<evidence type="ECO:0000256" key="1">
    <source>
        <dbReference type="SAM" id="SignalP"/>
    </source>
</evidence>
<proteinExistence type="evidence at transcript level"/>
<feature type="chain" id="PRO_5003125682" evidence="1">
    <location>
        <begin position="19"/>
        <end position="66"/>
    </location>
</feature>